<protein>
    <submittedName>
        <fullName evidence="2">Spore coat protein</fullName>
    </submittedName>
</protein>
<dbReference type="EMBL" id="WJNH01000002">
    <property type="protein sequence ID" value="MRG85623.1"/>
    <property type="molecule type" value="Genomic_DNA"/>
</dbReference>
<comment type="caution">
    <text evidence="2">The sequence shown here is derived from an EMBL/GenBank/DDBJ whole genome shotgun (WGS) entry which is preliminary data.</text>
</comment>
<proteinExistence type="predicted"/>
<dbReference type="Pfam" id="PF10612">
    <property type="entry name" value="Spore-coat_CotZ"/>
    <property type="match status" value="1"/>
</dbReference>
<evidence type="ECO:0000313" key="2">
    <source>
        <dbReference type="EMBL" id="MRG85623.1"/>
    </source>
</evidence>
<sequence>MGCGKKRDNRVAGEDIFNSRDCVCDVVRAIADAQDDVRDDLCDVSCGRSINNLLAPVSRNNLDTVPFILYGKDLKPFRAFGADIEGMGNDAEFDCTESFIFRVNEVDDDECCAVLELLTFDRRQPDGPGNQQGARRDDDPCEQIDGEEVNDLRRTGICITVDLECFCAITCLPAVSVL</sequence>
<name>A0A6G1X3Q0_9BACI</name>
<evidence type="ECO:0000313" key="3">
    <source>
        <dbReference type="Proteomes" id="UP000480185"/>
    </source>
</evidence>
<feature type="region of interest" description="Disordered" evidence="1">
    <location>
        <begin position="123"/>
        <end position="142"/>
    </location>
</feature>
<organism evidence="2 3">
    <name type="scientific">Salinibacillus xinjiangensis</name>
    <dbReference type="NCBI Taxonomy" id="1229268"/>
    <lineage>
        <taxon>Bacteria</taxon>
        <taxon>Bacillati</taxon>
        <taxon>Bacillota</taxon>
        <taxon>Bacilli</taxon>
        <taxon>Bacillales</taxon>
        <taxon>Bacillaceae</taxon>
        <taxon>Salinibacillus</taxon>
    </lineage>
</organism>
<dbReference type="Proteomes" id="UP000480185">
    <property type="component" value="Unassembled WGS sequence"/>
</dbReference>
<keyword evidence="3" id="KW-1185">Reference proteome</keyword>
<accession>A0A6G1X3Q0</accession>
<keyword evidence="2" id="KW-0167">Capsid protein</keyword>
<keyword evidence="2" id="KW-0946">Virion</keyword>
<reference evidence="2 3" key="1">
    <citation type="submission" date="2019-11" db="EMBL/GenBank/DDBJ databases">
        <authorList>
            <person name="Li J."/>
        </authorList>
    </citation>
    <scope>NUCLEOTIDE SEQUENCE [LARGE SCALE GENOMIC DNA]</scope>
    <source>
        <strain evidence="2 3">J4</strain>
    </source>
</reference>
<gene>
    <name evidence="2" type="ORF">GH754_04660</name>
</gene>
<evidence type="ECO:0000256" key="1">
    <source>
        <dbReference type="SAM" id="MobiDB-lite"/>
    </source>
</evidence>
<dbReference type="RefSeq" id="WP_153727545.1">
    <property type="nucleotide sequence ID" value="NZ_WJNH01000002.1"/>
</dbReference>
<dbReference type="InterPro" id="IPR019593">
    <property type="entry name" value="Spore_coat_protein_Z/Y"/>
</dbReference>
<dbReference type="AlphaFoldDB" id="A0A6G1X3Q0"/>
<dbReference type="OrthoDB" id="1655185at2"/>